<dbReference type="Proteomes" id="UP000828390">
    <property type="component" value="Unassembled WGS sequence"/>
</dbReference>
<feature type="region of interest" description="Disordered" evidence="1">
    <location>
        <begin position="1"/>
        <end position="26"/>
    </location>
</feature>
<dbReference type="EMBL" id="JAIWYP010000003">
    <property type="protein sequence ID" value="KAH3852443.1"/>
    <property type="molecule type" value="Genomic_DNA"/>
</dbReference>
<evidence type="ECO:0000256" key="1">
    <source>
        <dbReference type="SAM" id="MobiDB-lite"/>
    </source>
</evidence>
<dbReference type="AlphaFoldDB" id="A0A9D4L600"/>
<evidence type="ECO:0000313" key="2">
    <source>
        <dbReference type="EMBL" id="KAH3852443.1"/>
    </source>
</evidence>
<protein>
    <submittedName>
        <fullName evidence="2">Uncharacterized protein</fullName>
    </submittedName>
</protein>
<sequence length="71" mass="8019">MMAASVVVLEQKKGKGRATNEKREGNWFSDQVEFSNQHNAPDHHLAQKTNESSIVIKDGAQKKRSKLLRSQ</sequence>
<proteinExistence type="predicted"/>
<gene>
    <name evidence="2" type="ORF">DPMN_094953</name>
</gene>
<feature type="compositionally biased region" description="Basic residues" evidence="1">
    <location>
        <begin position="62"/>
        <end position="71"/>
    </location>
</feature>
<organism evidence="2 3">
    <name type="scientific">Dreissena polymorpha</name>
    <name type="common">Zebra mussel</name>
    <name type="synonym">Mytilus polymorpha</name>
    <dbReference type="NCBI Taxonomy" id="45954"/>
    <lineage>
        <taxon>Eukaryota</taxon>
        <taxon>Metazoa</taxon>
        <taxon>Spiralia</taxon>
        <taxon>Lophotrochozoa</taxon>
        <taxon>Mollusca</taxon>
        <taxon>Bivalvia</taxon>
        <taxon>Autobranchia</taxon>
        <taxon>Heteroconchia</taxon>
        <taxon>Euheterodonta</taxon>
        <taxon>Imparidentia</taxon>
        <taxon>Neoheterodontei</taxon>
        <taxon>Myida</taxon>
        <taxon>Dreissenoidea</taxon>
        <taxon>Dreissenidae</taxon>
        <taxon>Dreissena</taxon>
    </lineage>
</organism>
<name>A0A9D4L600_DREPO</name>
<reference evidence="2" key="2">
    <citation type="submission" date="2020-11" db="EMBL/GenBank/DDBJ databases">
        <authorList>
            <person name="McCartney M.A."/>
            <person name="Auch B."/>
            <person name="Kono T."/>
            <person name="Mallez S."/>
            <person name="Becker A."/>
            <person name="Gohl D.M."/>
            <person name="Silverstein K.A.T."/>
            <person name="Koren S."/>
            <person name="Bechman K.B."/>
            <person name="Herman A."/>
            <person name="Abrahante J.E."/>
            <person name="Garbe J."/>
        </authorList>
    </citation>
    <scope>NUCLEOTIDE SEQUENCE</scope>
    <source>
        <strain evidence="2">Duluth1</strain>
        <tissue evidence="2">Whole animal</tissue>
    </source>
</reference>
<comment type="caution">
    <text evidence="2">The sequence shown here is derived from an EMBL/GenBank/DDBJ whole genome shotgun (WGS) entry which is preliminary data.</text>
</comment>
<keyword evidence="3" id="KW-1185">Reference proteome</keyword>
<feature type="compositionally biased region" description="Basic and acidic residues" evidence="1">
    <location>
        <begin position="10"/>
        <end position="25"/>
    </location>
</feature>
<evidence type="ECO:0000313" key="3">
    <source>
        <dbReference type="Proteomes" id="UP000828390"/>
    </source>
</evidence>
<accession>A0A9D4L600</accession>
<feature type="region of interest" description="Disordered" evidence="1">
    <location>
        <begin position="39"/>
        <end position="71"/>
    </location>
</feature>
<reference evidence="2" key="1">
    <citation type="journal article" date="2019" name="bioRxiv">
        <title>The Genome of the Zebra Mussel, Dreissena polymorpha: A Resource for Invasive Species Research.</title>
        <authorList>
            <person name="McCartney M.A."/>
            <person name="Auch B."/>
            <person name="Kono T."/>
            <person name="Mallez S."/>
            <person name="Zhang Y."/>
            <person name="Obille A."/>
            <person name="Becker A."/>
            <person name="Abrahante J.E."/>
            <person name="Garbe J."/>
            <person name="Badalamenti J.P."/>
            <person name="Herman A."/>
            <person name="Mangelson H."/>
            <person name="Liachko I."/>
            <person name="Sullivan S."/>
            <person name="Sone E.D."/>
            <person name="Koren S."/>
            <person name="Silverstein K.A.T."/>
            <person name="Beckman K.B."/>
            <person name="Gohl D.M."/>
        </authorList>
    </citation>
    <scope>NUCLEOTIDE SEQUENCE</scope>
    <source>
        <strain evidence="2">Duluth1</strain>
        <tissue evidence="2">Whole animal</tissue>
    </source>
</reference>